<dbReference type="AlphaFoldDB" id="A0A2T0MCU2"/>
<evidence type="ECO:0000313" key="2">
    <source>
        <dbReference type="EMBL" id="PRX55300.1"/>
    </source>
</evidence>
<dbReference type="PANTHER" id="PTHR45947">
    <property type="entry name" value="SULFOQUINOVOSYL TRANSFERASE SQD2"/>
    <property type="match status" value="1"/>
</dbReference>
<dbReference type="GO" id="GO:0016757">
    <property type="term" value="F:glycosyltransferase activity"/>
    <property type="evidence" value="ECO:0007669"/>
    <property type="project" value="InterPro"/>
</dbReference>
<feature type="domain" description="Glycosyl transferase family 1" evidence="1">
    <location>
        <begin position="153"/>
        <end position="301"/>
    </location>
</feature>
<dbReference type="SUPFAM" id="SSF53756">
    <property type="entry name" value="UDP-Glycosyltransferase/glycogen phosphorylase"/>
    <property type="match status" value="1"/>
</dbReference>
<evidence type="ECO:0000259" key="1">
    <source>
        <dbReference type="Pfam" id="PF00534"/>
    </source>
</evidence>
<protein>
    <submittedName>
        <fullName evidence="2">Glycosyltransferase involved in cell wall biosynthesis</fullName>
    </submittedName>
</protein>
<comment type="caution">
    <text evidence="2">The sequence shown here is derived from an EMBL/GenBank/DDBJ whole genome shotgun (WGS) entry which is preliminary data.</text>
</comment>
<gene>
    <name evidence="2" type="ORF">CLV81_3709</name>
</gene>
<sequence length="337" mass="38948">MPTKFVELDIPNLDVIQSKPLKKYHRVLFRKKISYLYNDLDKKVSLSKFDIVHATTLFSDGAVALKIKKEYGIPYIIAVRATDIAGFLRYRKDLIGLALEILRESKKIIFITPILKKSFFRHPVIHKYEKQFSEKSSIIFNGIEDFWLKDRLNKKDLAPNKILYVGKLTQRKNALNLCNAVVSLNKMGHNFKLTIVGSGGAFEEKIKELSKKNGDFISYLGKISNKDELMNVYRENHIFSLPSKSETFGLVYLEALSQGLPIMYLKNESVDGMFQSKVGQRAPNPKVKTLMESILLLVEDYSTIDLEKIDFNLFSWSFISDRYHEMYKQITQNTEFS</sequence>
<dbReference type="Pfam" id="PF00534">
    <property type="entry name" value="Glycos_transf_1"/>
    <property type="match status" value="1"/>
</dbReference>
<organism evidence="2 3">
    <name type="scientific">Flagellimonas meridianipacifica</name>
    <dbReference type="NCBI Taxonomy" id="1080225"/>
    <lineage>
        <taxon>Bacteria</taxon>
        <taxon>Pseudomonadati</taxon>
        <taxon>Bacteroidota</taxon>
        <taxon>Flavobacteriia</taxon>
        <taxon>Flavobacteriales</taxon>
        <taxon>Flavobacteriaceae</taxon>
        <taxon>Flagellimonas</taxon>
    </lineage>
</organism>
<name>A0A2T0MCU2_9FLAO</name>
<keyword evidence="2" id="KW-0808">Transferase</keyword>
<proteinExistence type="predicted"/>
<reference evidence="2 3" key="1">
    <citation type="submission" date="2018-03" db="EMBL/GenBank/DDBJ databases">
        <title>Genomic Encyclopedia of Archaeal and Bacterial Type Strains, Phase II (KMG-II): from individual species to whole genera.</title>
        <authorList>
            <person name="Goeker M."/>
        </authorList>
    </citation>
    <scope>NUCLEOTIDE SEQUENCE [LARGE SCALE GENOMIC DNA]</scope>
    <source>
        <strain evidence="2 3">DSM 25027</strain>
    </source>
</reference>
<evidence type="ECO:0000313" key="3">
    <source>
        <dbReference type="Proteomes" id="UP000237640"/>
    </source>
</evidence>
<dbReference type="EMBL" id="PVYX01000002">
    <property type="protein sequence ID" value="PRX55300.1"/>
    <property type="molecule type" value="Genomic_DNA"/>
</dbReference>
<dbReference type="CDD" id="cd03801">
    <property type="entry name" value="GT4_PimA-like"/>
    <property type="match status" value="1"/>
</dbReference>
<dbReference type="RefSeq" id="WP_417935437.1">
    <property type="nucleotide sequence ID" value="NZ_PVYX01000002.1"/>
</dbReference>
<dbReference type="InterPro" id="IPR050194">
    <property type="entry name" value="Glycosyltransferase_grp1"/>
</dbReference>
<dbReference type="Proteomes" id="UP000237640">
    <property type="component" value="Unassembled WGS sequence"/>
</dbReference>
<accession>A0A2T0MCU2</accession>
<keyword evidence="3" id="KW-1185">Reference proteome</keyword>
<dbReference type="InterPro" id="IPR001296">
    <property type="entry name" value="Glyco_trans_1"/>
</dbReference>
<dbReference type="PANTHER" id="PTHR45947:SF3">
    <property type="entry name" value="SULFOQUINOVOSYL TRANSFERASE SQD2"/>
    <property type="match status" value="1"/>
</dbReference>
<dbReference type="Gene3D" id="3.40.50.2000">
    <property type="entry name" value="Glycogen Phosphorylase B"/>
    <property type="match status" value="2"/>
</dbReference>